<evidence type="ECO:0000313" key="11">
    <source>
        <dbReference type="Proteomes" id="UP001374579"/>
    </source>
</evidence>
<keyword evidence="4 8" id="KW-0732">Signal</keyword>
<evidence type="ECO:0000259" key="9">
    <source>
        <dbReference type="Pfam" id="PF09430"/>
    </source>
</evidence>
<feature type="signal peptide" evidence="8">
    <location>
        <begin position="1"/>
        <end position="26"/>
    </location>
</feature>
<evidence type="ECO:0000256" key="7">
    <source>
        <dbReference type="SAM" id="Phobius"/>
    </source>
</evidence>
<evidence type="ECO:0000256" key="6">
    <source>
        <dbReference type="ARBA" id="ARBA00023136"/>
    </source>
</evidence>
<dbReference type="GO" id="GO:0072546">
    <property type="term" value="C:EMC complex"/>
    <property type="evidence" value="ECO:0007669"/>
    <property type="project" value="TreeGrafter"/>
</dbReference>
<sequence length="228" mass="25899">MEDAVFQQFALILVCFLLFSLQCSFGADTIETPEKSNFKIDGKVFVTSSKDKDWVSNTRVLVEGGKYRGFLRNDGSFSVNGLPSGSFLVEIANPAFLFEPLRVDITSAGKMRARKVNLLQPTKLQTVQYPLEFRERAKASYFQQREQWRLTDFLFNPMVLTMVLPLLLIMVLPKMMNAADPETRKEMQQQMNVLNTKPNMPDMSEMITNYLSGGKKAVKSKASSKRKS</sequence>
<comment type="similarity">
    <text evidence="2">Belongs to the EMC7 family.</text>
</comment>
<accession>A0AAN9G838</accession>
<dbReference type="Proteomes" id="UP001374579">
    <property type="component" value="Unassembled WGS sequence"/>
</dbReference>
<dbReference type="Pfam" id="PF09430">
    <property type="entry name" value="EMC7_beta-sandw"/>
    <property type="match status" value="1"/>
</dbReference>
<evidence type="ECO:0000256" key="1">
    <source>
        <dbReference type="ARBA" id="ARBA00004167"/>
    </source>
</evidence>
<keyword evidence="11" id="KW-1185">Reference proteome</keyword>
<name>A0AAN9G838_9CAEN</name>
<keyword evidence="3 7" id="KW-0812">Transmembrane</keyword>
<feature type="domain" description="ER membrane protein complex subunit 7 beta-sandwich" evidence="9">
    <location>
        <begin position="50"/>
        <end position="160"/>
    </location>
</feature>
<keyword evidence="5 7" id="KW-1133">Transmembrane helix</keyword>
<gene>
    <name evidence="10" type="ORF">V1264_004978</name>
</gene>
<dbReference type="EMBL" id="JBAMIC010000013">
    <property type="protein sequence ID" value="KAK7098104.1"/>
    <property type="molecule type" value="Genomic_DNA"/>
</dbReference>
<dbReference type="AlphaFoldDB" id="A0AAN9G838"/>
<comment type="subcellular location">
    <subcellularLocation>
        <location evidence="1">Membrane</location>
        <topology evidence="1">Single-pass membrane protein</topology>
    </subcellularLocation>
</comment>
<dbReference type="PANTHER" id="PTHR13605:SF4">
    <property type="entry name" value="ER MEMBRANE PROTEIN COMPLEX SUBUNIT 7"/>
    <property type="match status" value="1"/>
</dbReference>
<dbReference type="PANTHER" id="PTHR13605">
    <property type="entry name" value="ER MEMBRANE PROTEIN COMPLEX SUBUNIT 7"/>
    <property type="match status" value="1"/>
</dbReference>
<evidence type="ECO:0000256" key="8">
    <source>
        <dbReference type="SAM" id="SignalP"/>
    </source>
</evidence>
<evidence type="ECO:0000256" key="5">
    <source>
        <dbReference type="ARBA" id="ARBA00022989"/>
    </source>
</evidence>
<evidence type="ECO:0000256" key="4">
    <source>
        <dbReference type="ARBA" id="ARBA00022729"/>
    </source>
</evidence>
<proteinExistence type="inferred from homology"/>
<feature type="transmembrane region" description="Helical" evidence="7">
    <location>
        <begin position="153"/>
        <end position="172"/>
    </location>
</feature>
<reference evidence="10 11" key="1">
    <citation type="submission" date="2024-02" db="EMBL/GenBank/DDBJ databases">
        <title>Chromosome-scale genome assembly of the rough periwinkle Littorina saxatilis.</title>
        <authorList>
            <person name="De Jode A."/>
            <person name="Faria R."/>
            <person name="Formenti G."/>
            <person name="Sims Y."/>
            <person name="Smith T.P."/>
            <person name="Tracey A."/>
            <person name="Wood J.M.D."/>
            <person name="Zagrodzka Z.B."/>
            <person name="Johannesson K."/>
            <person name="Butlin R.K."/>
            <person name="Leder E.H."/>
        </authorList>
    </citation>
    <scope>NUCLEOTIDE SEQUENCE [LARGE SCALE GENOMIC DNA]</scope>
    <source>
        <strain evidence="10">Snail1</strain>
        <tissue evidence="10">Muscle</tissue>
    </source>
</reference>
<organism evidence="10 11">
    <name type="scientific">Littorina saxatilis</name>
    <dbReference type="NCBI Taxonomy" id="31220"/>
    <lineage>
        <taxon>Eukaryota</taxon>
        <taxon>Metazoa</taxon>
        <taxon>Spiralia</taxon>
        <taxon>Lophotrochozoa</taxon>
        <taxon>Mollusca</taxon>
        <taxon>Gastropoda</taxon>
        <taxon>Caenogastropoda</taxon>
        <taxon>Littorinimorpha</taxon>
        <taxon>Littorinoidea</taxon>
        <taxon>Littorinidae</taxon>
        <taxon>Littorina</taxon>
    </lineage>
</organism>
<keyword evidence="6 7" id="KW-0472">Membrane</keyword>
<feature type="chain" id="PRO_5043049019" description="ER membrane protein complex subunit 7 beta-sandwich domain-containing protein" evidence="8">
    <location>
        <begin position="27"/>
        <end position="228"/>
    </location>
</feature>
<evidence type="ECO:0000256" key="2">
    <source>
        <dbReference type="ARBA" id="ARBA00008880"/>
    </source>
</evidence>
<comment type="caution">
    <text evidence="10">The sequence shown here is derived from an EMBL/GenBank/DDBJ whole genome shotgun (WGS) entry which is preliminary data.</text>
</comment>
<evidence type="ECO:0000256" key="3">
    <source>
        <dbReference type="ARBA" id="ARBA00022692"/>
    </source>
</evidence>
<dbReference type="InterPro" id="IPR039163">
    <property type="entry name" value="EMC7"/>
</dbReference>
<dbReference type="InterPro" id="IPR019008">
    <property type="entry name" value="Beta_sandwich_EMC7"/>
</dbReference>
<evidence type="ECO:0000313" key="10">
    <source>
        <dbReference type="EMBL" id="KAK7098104.1"/>
    </source>
</evidence>
<protein>
    <recommendedName>
        <fullName evidence="9">ER membrane protein complex subunit 7 beta-sandwich domain-containing protein</fullName>
    </recommendedName>
</protein>